<evidence type="ECO:0000313" key="1">
    <source>
        <dbReference type="EMBL" id="SVD41245.1"/>
    </source>
</evidence>
<reference evidence="1" key="1">
    <citation type="submission" date="2018-05" db="EMBL/GenBank/DDBJ databases">
        <authorList>
            <person name="Lanie J.A."/>
            <person name="Ng W.-L."/>
            <person name="Kazmierczak K.M."/>
            <person name="Andrzejewski T.M."/>
            <person name="Davidsen T.M."/>
            <person name="Wayne K.J."/>
            <person name="Tettelin H."/>
            <person name="Glass J.I."/>
            <person name="Rusch D."/>
            <person name="Podicherti R."/>
            <person name="Tsui H.-C.T."/>
            <person name="Winkler M.E."/>
        </authorList>
    </citation>
    <scope>NUCLEOTIDE SEQUENCE</scope>
</reference>
<protein>
    <submittedName>
        <fullName evidence="1">Uncharacterized protein</fullName>
    </submittedName>
</protein>
<sequence length="90" mass="10370">MIRKEYTLEDTHDRYEVDVADEGLNDIDDESFLADTLPEAVTHLKQNGYRCNSASGCISKRGHDKFYYAMIWHNGFTVGDPEIVRKWATV</sequence>
<organism evidence="1">
    <name type="scientific">marine metagenome</name>
    <dbReference type="NCBI Taxonomy" id="408172"/>
    <lineage>
        <taxon>unclassified sequences</taxon>
        <taxon>metagenomes</taxon>
        <taxon>ecological metagenomes</taxon>
    </lineage>
</organism>
<dbReference type="AlphaFoldDB" id="A0A382V5E8"/>
<dbReference type="EMBL" id="UINC01149030">
    <property type="protein sequence ID" value="SVD41245.1"/>
    <property type="molecule type" value="Genomic_DNA"/>
</dbReference>
<gene>
    <name evidence="1" type="ORF">METZ01_LOCUS394099</name>
</gene>
<name>A0A382V5E8_9ZZZZ</name>
<accession>A0A382V5E8</accession>
<proteinExistence type="predicted"/>